<evidence type="ECO:0000313" key="1">
    <source>
        <dbReference type="EMBL" id="MST48921.1"/>
    </source>
</evidence>
<dbReference type="EMBL" id="VUMY01000002">
    <property type="protein sequence ID" value="MST48921.1"/>
    <property type="molecule type" value="Genomic_DNA"/>
</dbReference>
<reference evidence="1 2" key="1">
    <citation type="submission" date="2019-08" db="EMBL/GenBank/DDBJ databases">
        <title>In-depth cultivation of the pig gut microbiome towards novel bacterial diversity and tailored functional studies.</title>
        <authorList>
            <person name="Wylensek D."/>
            <person name="Hitch T.C.A."/>
            <person name="Clavel T."/>
        </authorList>
    </citation>
    <scope>NUCLEOTIDE SEQUENCE [LARGE SCALE GENOMIC DNA]</scope>
    <source>
        <strain evidence="1 2">RF-GAM-744-WT-7</strain>
    </source>
</reference>
<dbReference type="InterPro" id="IPR020109">
    <property type="entry name" value="Holin_r1t"/>
</dbReference>
<accession>A0A7K0K0B7</accession>
<gene>
    <name evidence="1" type="ORF">FYJ63_01400</name>
</gene>
<organism evidence="1 2">
    <name type="scientific">Mobiluncus porci</name>
    <dbReference type="NCBI Taxonomy" id="2652278"/>
    <lineage>
        <taxon>Bacteria</taxon>
        <taxon>Bacillati</taxon>
        <taxon>Actinomycetota</taxon>
        <taxon>Actinomycetes</taxon>
        <taxon>Actinomycetales</taxon>
        <taxon>Actinomycetaceae</taxon>
        <taxon>Mobiluncus</taxon>
    </lineage>
</organism>
<name>A0A7K0K0B7_9ACTO</name>
<dbReference type="Proteomes" id="UP000442535">
    <property type="component" value="Unassembled WGS sequence"/>
</dbReference>
<sequence length="88" mass="9062">MVYGSKLFWSGAFERAVKTFAQALIASIGTSAVAINAVDWPVVLATAATACLLSVLTSLATPSTASKSETVVAQDYGSSLEDEPKHAA</sequence>
<evidence type="ECO:0000313" key="2">
    <source>
        <dbReference type="Proteomes" id="UP000442535"/>
    </source>
</evidence>
<dbReference type="RefSeq" id="WP_154543086.1">
    <property type="nucleotide sequence ID" value="NZ_JAQYQY010000012.1"/>
</dbReference>
<protein>
    <recommendedName>
        <fullName evidence="3">Holin</fullName>
    </recommendedName>
</protein>
<proteinExistence type="predicted"/>
<keyword evidence="2" id="KW-1185">Reference proteome</keyword>
<evidence type="ECO:0008006" key="3">
    <source>
        <dbReference type="Google" id="ProtNLM"/>
    </source>
</evidence>
<comment type="caution">
    <text evidence="1">The sequence shown here is derived from an EMBL/GenBank/DDBJ whole genome shotgun (WGS) entry which is preliminary data.</text>
</comment>
<dbReference type="Pfam" id="PF16945">
    <property type="entry name" value="Phage_r1t_holin"/>
    <property type="match status" value="1"/>
</dbReference>
<dbReference type="AlphaFoldDB" id="A0A7K0K0B7"/>